<keyword evidence="2" id="KW-0805">Transcription regulation</keyword>
<reference evidence="11 12" key="1">
    <citation type="journal article" date="2018" name="Proc. Natl. Acad. Sci. U.S.A.">
        <title>Draft genome sequence of Camellia sinensis var. sinensis provides insights into the evolution of the tea genome and tea quality.</title>
        <authorList>
            <person name="Wei C."/>
            <person name="Yang H."/>
            <person name="Wang S."/>
            <person name="Zhao J."/>
            <person name="Liu C."/>
            <person name="Gao L."/>
            <person name="Xia E."/>
            <person name="Lu Y."/>
            <person name="Tai Y."/>
            <person name="She G."/>
            <person name="Sun J."/>
            <person name="Cao H."/>
            <person name="Tong W."/>
            <person name="Gao Q."/>
            <person name="Li Y."/>
            <person name="Deng W."/>
            <person name="Jiang X."/>
            <person name="Wang W."/>
            <person name="Chen Q."/>
            <person name="Zhang S."/>
            <person name="Li H."/>
            <person name="Wu J."/>
            <person name="Wang P."/>
            <person name="Li P."/>
            <person name="Shi C."/>
            <person name="Zheng F."/>
            <person name="Jian J."/>
            <person name="Huang B."/>
            <person name="Shan D."/>
            <person name="Shi M."/>
            <person name="Fang C."/>
            <person name="Yue Y."/>
            <person name="Li F."/>
            <person name="Li D."/>
            <person name="Wei S."/>
            <person name="Han B."/>
            <person name="Jiang C."/>
            <person name="Yin Y."/>
            <person name="Xia T."/>
            <person name="Zhang Z."/>
            <person name="Bennetzen J.L."/>
            <person name="Zhao S."/>
            <person name="Wan X."/>
        </authorList>
    </citation>
    <scope>NUCLEOTIDE SEQUENCE [LARGE SCALE GENOMIC DNA]</scope>
    <source>
        <strain evidence="12">cv. Shuchazao</strain>
        <tissue evidence="11">Leaf</tissue>
    </source>
</reference>
<feature type="region of interest" description="Disordered" evidence="8">
    <location>
        <begin position="248"/>
        <end position="270"/>
    </location>
</feature>
<dbReference type="InterPro" id="IPR001487">
    <property type="entry name" value="Bromodomain"/>
</dbReference>
<dbReference type="PANTHER" id="PTHR46136">
    <property type="entry name" value="TRANSCRIPTION FACTOR GTE8"/>
    <property type="match status" value="1"/>
</dbReference>
<gene>
    <name evidence="11" type="ORF">TEA_019938</name>
</gene>
<keyword evidence="3" id="KW-0175">Coiled coil</keyword>
<evidence type="ECO:0000259" key="10">
    <source>
        <dbReference type="PROSITE" id="PS51525"/>
    </source>
</evidence>
<sequence>MVSENQSENLTSAPLQSLQFPNMIASENIVKKKLKIKITSKRIEANPGIESCEFGQQVFMNDECHQSIPLNDKKSEMNKSHKLVISSSGDRKLYAADNLKIKSAAMGSLKRGLQGVEDGQKEKRRKMDRSVTQQCSSILKQLMTHPSGWVFNHPVDPVKLNIPDYFSVISEPMDLGTIKSKLTNNRYCSVEEFAADVRLTFSNAMVYNPPANEVHLMAKKLNNIFNTRWNSLEAKWNHGPINVEQGHTSNGSAKNMHNTGQSGHKTSPMPVSLLPKSLLSAEERQKLRKQLFEVSRAKMPPHLQGLLKKFGFNCQREGRIEVDIDAFDEETLWELKRIIQSSLGGKAAKAEPAKKTQNGKQQSIGKIIHKGTDSGNKRASGSANVNLPLDLETSKCGSCGSMRRQCSLQSDYARASSSDLSSEISLEQNHHDASKRDCEAKSASQMSKSDLDPDGAVSVLDERIGSSPQLSILATTGGSGEGWTPLIDIQLSPKKALRAAMLKRRFADTILKAKQKTLLDHGDKADPVKMQLEKERLERQQNEAEFSIDVKRKPFISLIFKFQKFSREKARIEAQIRADEAASRMRAQAELKMQREREREAARLALQKMEKTVEIDDNLEILKDLEMLSRCSVSYHLRGSEGPDFVMGPTMLGHFGNALERLGLFMKDDYIMGDEDDEEAILNGDGEEGEIFS</sequence>
<dbReference type="GO" id="GO:0005634">
    <property type="term" value="C:nucleus"/>
    <property type="evidence" value="ECO:0007669"/>
    <property type="project" value="UniProtKB-SubCell"/>
</dbReference>
<evidence type="ECO:0000313" key="11">
    <source>
        <dbReference type="EMBL" id="THF96992.1"/>
    </source>
</evidence>
<dbReference type="Proteomes" id="UP000306102">
    <property type="component" value="Unassembled WGS sequence"/>
</dbReference>
<protein>
    <recommendedName>
        <fullName evidence="13">Bromo domain-containing protein</fullName>
    </recommendedName>
</protein>
<accession>A0A4S4D3W5</accession>
<dbReference type="Pfam" id="PF00439">
    <property type="entry name" value="Bromodomain"/>
    <property type="match status" value="1"/>
</dbReference>
<dbReference type="PROSITE" id="PS51525">
    <property type="entry name" value="NET"/>
    <property type="match status" value="1"/>
</dbReference>
<dbReference type="InterPro" id="IPR038336">
    <property type="entry name" value="NET_sf"/>
</dbReference>
<evidence type="ECO:0000259" key="9">
    <source>
        <dbReference type="PROSITE" id="PS50014"/>
    </source>
</evidence>
<evidence type="ECO:0000256" key="6">
    <source>
        <dbReference type="ARBA" id="ARBA00023242"/>
    </source>
</evidence>
<evidence type="ECO:0000256" key="2">
    <source>
        <dbReference type="ARBA" id="ARBA00023015"/>
    </source>
</evidence>
<evidence type="ECO:0008006" key="13">
    <source>
        <dbReference type="Google" id="ProtNLM"/>
    </source>
</evidence>
<feature type="domain" description="NET" evidence="10">
    <location>
        <begin position="269"/>
        <end position="350"/>
    </location>
</feature>
<dbReference type="InterPro" id="IPR027353">
    <property type="entry name" value="NET_dom"/>
</dbReference>
<evidence type="ECO:0000256" key="1">
    <source>
        <dbReference type="ARBA" id="ARBA00004123"/>
    </source>
</evidence>
<comment type="subcellular location">
    <subcellularLocation>
        <location evidence="1">Nucleus</location>
    </subcellularLocation>
</comment>
<keyword evidence="4 7" id="KW-0103">Bromodomain</keyword>
<dbReference type="InterPro" id="IPR036427">
    <property type="entry name" value="Bromodomain-like_sf"/>
</dbReference>
<evidence type="ECO:0000313" key="12">
    <source>
        <dbReference type="Proteomes" id="UP000306102"/>
    </source>
</evidence>
<dbReference type="CDD" id="cd05506">
    <property type="entry name" value="Bromo_plant1"/>
    <property type="match status" value="1"/>
</dbReference>
<dbReference type="SUPFAM" id="SSF47370">
    <property type="entry name" value="Bromodomain"/>
    <property type="match status" value="1"/>
</dbReference>
<evidence type="ECO:0000256" key="4">
    <source>
        <dbReference type="ARBA" id="ARBA00023117"/>
    </source>
</evidence>
<dbReference type="SMART" id="SM00297">
    <property type="entry name" value="BROMO"/>
    <property type="match status" value="1"/>
</dbReference>
<evidence type="ECO:0000256" key="7">
    <source>
        <dbReference type="PROSITE-ProRule" id="PRU00035"/>
    </source>
</evidence>
<comment type="caution">
    <text evidence="11">The sequence shown here is derived from an EMBL/GenBank/DDBJ whole genome shotgun (WGS) entry which is preliminary data.</text>
</comment>
<organism evidence="11 12">
    <name type="scientific">Camellia sinensis var. sinensis</name>
    <name type="common">China tea</name>
    <dbReference type="NCBI Taxonomy" id="542762"/>
    <lineage>
        <taxon>Eukaryota</taxon>
        <taxon>Viridiplantae</taxon>
        <taxon>Streptophyta</taxon>
        <taxon>Embryophyta</taxon>
        <taxon>Tracheophyta</taxon>
        <taxon>Spermatophyta</taxon>
        <taxon>Magnoliopsida</taxon>
        <taxon>eudicotyledons</taxon>
        <taxon>Gunneridae</taxon>
        <taxon>Pentapetalae</taxon>
        <taxon>asterids</taxon>
        <taxon>Ericales</taxon>
        <taxon>Theaceae</taxon>
        <taxon>Camellia</taxon>
    </lineage>
</organism>
<feature type="region of interest" description="Disordered" evidence="8">
    <location>
        <begin position="344"/>
        <end position="384"/>
    </location>
</feature>
<dbReference type="PRINTS" id="PR00503">
    <property type="entry name" value="BROMODOMAIN"/>
</dbReference>
<keyword evidence="12" id="KW-1185">Reference proteome</keyword>
<dbReference type="PANTHER" id="PTHR46136:SF19">
    <property type="entry name" value="TRANSCRIPTION FACTOR GTE12"/>
    <property type="match status" value="1"/>
</dbReference>
<dbReference type="Pfam" id="PF17035">
    <property type="entry name" value="BET"/>
    <property type="match status" value="1"/>
</dbReference>
<evidence type="ECO:0000256" key="5">
    <source>
        <dbReference type="ARBA" id="ARBA00023163"/>
    </source>
</evidence>
<dbReference type="STRING" id="542762.A0A4S4D3W5"/>
<keyword evidence="5" id="KW-0804">Transcription</keyword>
<evidence type="ECO:0000256" key="8">
    <source>
        <dbReference type="SAM" id="MobiDB-lite"/>
    </source>
</evidence>
<dbReference type="Gene3D" id="1.20.1270.220">
    <property type="match status" value="1"/>
</dbReference>
<feature type="compositionally biased region" description="Basic and acidic residues" evidence="8">
    <location>
        <begin position="428"/>
        <end position="440"/>
    </location>
</feature>
<name>A0A4S4D3W5_CAMSN</name>
<dbReference type="InterPro" id="IPR037377">
    <property type="entry name" value="GTE_bromo"/>
</dbReference>
<dbReference type="AlphaFoldDB" id="A0A4S4D3W5"/>
<feature type="region of interest" description="Disordered" evidence="8">
    <location>
        <begin position="419"/>
        <end position="455"/>
    </location>
</feature>
<dbReference type="EMBL" id="SDRB02012681">
    <property type="protein sequence ID" value="THF96992.1"/>
    <property type="molecule type" value="Genomic_DNA"/>
</dbReference>
<keyword evidence="6" id="KW-0539">Nucleus</keyword>
<proteinExistence type="predicted"/>
<feature type="compositionally biased region" description="Polar residues" evidence="8">
    <location>
        <begin position="248"/>
        <end position="265"/>
    </location>
</feature>
<dbReference type="Gene3D" id="1.20.920.10">
    <property type="entry name" value="Bromodomain-like"/>
    <property type="match status" value="1"/>
</dbReference>
<dbReference type="PROSITE" id="PS50014">
    <property type="entry name" value="BROMODOMAIN_2"/>
    <property type="match status" value="1"/>
</dbReference>
<dbReference type="InterPro" id="IPR052442">
    <property type="entry name" value="Env_Response_Regulator"/>
</dbReference>
<feature type="domain" description="Bromo" evidence="9">
    <location>
        <begin position="143"/>
        <end position="215"/>
    </location>
</feature>
<evidence type="ECO:0000256" key="3">
    <source>
        <dbReference type="ARBA" id="ARBA00023054"/>
    </source>
</evidence>